<comment type="function">
    <text evidence="10">Protein O-mannosyltransferase that catalyzes the transfer of a single mannose residue from a polyprenol phospho-mannosyl lipidic donor to the hydroxyl group of selected serine and threonine residues in acceptor proteins.</text>
</comment>
<dbReference type="Proteomes" id="UP001526426">
    <property type="component" value="Unassembled WGS sequence"/>
</dbReference>
<organism evidence="13 14">
    <name type="scientific">Spirulina subsalsa FACHB-351</name>
    <dbReference type="NCBI Taxonomy" id="234711"/>
    <lineage>
        <taxon>Bacteria</taxon>
        <taxon>Bacillati</taxon>
        <taxon>Cyanobacteriota</taxon>
        <taxon>Cyanophyceae</taxon>
        <taxon>Spirulinales</taxon>
        <taxon>Spirulinaceae</taxon>
        <taxon>Spirulina</taxon>
    </lineage>
</organism>
<keyword evidence="5 10" id="KW-0808">Transferase</keyword>
<dbReference type="InterPro" id="IPR027005">
    <property type="entry name" value="PMT-like"/>
</dbReference>
<feature type="domain" description="Protein O-mannosyl-transferase C-terminal four TM" evidence="12">
    <location>
        <begin position="318"/>
        <end position="524"/>
    </location>
</feature>
<dbReference type="EMBL" id="JAIHOM010000101">
    <property type="protein sequence ID" value="MCW6037987.1"/>
    <property type="molecule type" value="Genomic_DNA"/>
</dbReference>
<evidence type="ECO:0000256" key="7">
    <source>
        <dbReference type="ARBA" id="ARBA00022989"/>
    </source>
</evidence>
<name>A0ABT3L901_9CYAN</name>
<dbReference type="RefSeq" id="WP_265265878.1">
    <property type="nucleotide sequence ID" value="NZ_JAIHOM010000101.1"/>
</dbReference>
<evidence type="ECO:0000256" key="4">
    <source>
        <dbReference type="ARBA" id="ARBA00022676"/>
    </source>
</evidence>
<comment type="caution">
    <text evidence="13">The sequence shown here is derived from an EMBL/GenBank/DDBJ whole genome shotgun (WGS) entry which is preliminary data.</text>
</comment>
<evidence type="ECO:0000256" key="5">
    <source>
        <dbReference type="ARBA" id="ARBA00022679"/>
    </source>
</evidence>
<gene>
    <name evidence="13" type="ORF">K4A83_17145</name>
</gene>
<evidence type="ECO:0000256" key="8">
    <source>
        <dbReference type="ARBA" id="ARBA00023136"/>
    </source>
</evidence>
<proteinExistence type="inferred from homology"/>
<evidence type="ECO:0000256" key="3">
    <source>
        <dbReference type="ARBA" id="ARBA00007222"/>
    </source>
</evidence>
<dbReference type="Pfam" id="PF02366">
    <property type="entry name" value="PMT"/>
    <property type="match status" value="1"/>
</dbReference>
<feature type="transmembrane region" description="Helical" evidence="10">
    <location>
        <begin position="234"/>
        <end position="253"/>
    </location>
</feature>
<protein>
    <recommendedName>
        <fullName evidence="9 10">Polyprenol-phosphate-mannose--protein mannosyltransferase</fullName>
        <ecNumber evidence="10">2.4.1.-</ecNumber>
    </recommendedName>
</protein>
<keyword evidence="14" id="KW-1185">Reference proteome</keyword>
<evidence type="ECO:0000313" key="13">
    <source>
        <dbReference type="EMBL" id="MCW6037987.1"/>
    </source>
</evidence>
<feature type="transmembrane region" description="Helical" evidence="10">
    <location>
        <begin position="394"/>
        <end position="411"/>
    </location>
</feature>
<comment type="subcellular location">
    <subcellularLocation>
        <location evidence="10">Cell membrane</location>
    </subcellularLocation>
    <subcellularLocation>
        <location evidence="1">Endomembrane system</location>
        <topology evidence="1">Multi-pass membrane protein</topology>
    </subcellularLocation>
</comment>
<feature type="transmembrane region" description="Helical" evidence="10">
    <location>
        <begin position="151"/>
        <end position="170"/>
    </location>
</feature>
<sequence>MNLEKQPLTIPWFKLALTSIFVFSWVLRFWQIEKFNTLVFDEVYYPVFANRYLIGESVYNAHPPLSQLIIAVGMWLGSHLPFGQDVTNSLTGSIRSTFSYRWLNAVTGSFIPVVMGAIAYQITLQRSYGIIVALFAALDGLFLVESRYGLNNVYLVLFGLLGHLFCFLALHSPPQARHRPSPRRFRHYQRGRFRWIRRISDRVSVAWTERRPLTRRQHLALSGAFCGLSAAIKWNGLAFLLGLYLIWLIAWLLRWNRGRAAHNYSLYSSHSFPLNSATPLQNLTQLNLLHILFYWLLIPVVTYTMTWIPHLIMNPQPGFWEMHRKILRFHQAVGSGPDVHPYCSPWYSWPLMWRPVAYFYHTTQNPEEMIPAYPPLPPGIGSTIYDVHAIGNPFLWWFSSAAILLLILVVVQQGWTGKIGKSSLSLPMGLVLYVVVNYGANLLPWMKVSRCVFIYHYMGASVFATLALAWIIDNWLHHPRLLYRYLGLGAIAVVIIAFYFWLPLYLGLPLSKEGYQIRMWFPNWI</sequence>
<evidence type="ECO:0000259" key="11">
    <source>
        <dbReference type="Pfam" id="PF02366"/>
    </source>
</evidence>
<evidence type="ECO:0000256" key="1">
    <source>
        <dbReference type="ARBA" id="ARBA00004127"/>
    </source>
</evidence>
<feature type="transmembrane region" description="Helical" evidence="10">
    <location>
        <begin position="291"/>
        <end position="312"/>
    </location>
</feature>
<feature type="transmembrane region" description="Helical" evidence="10">
    <location>
        <begin position="452"/>
        <end position="471"/>
    </location>
</feature>
<evidence type="ECO:0000313" key="14">
    <source>
        <dbReference type="Proteomes" id="UP001526426"/>
    </source>
</evidence>
<dbReference type="Pfam" id="PF16192">
    <property type="entry name" value="PMT_4TMC"/>
    <property type="match status" value="1"/>
</dbReference>
<dbReference type="InterPro" id="IPR003342">
    <property type="entry name" value="ArnT-like_N"/>
</dbReference>
<reference evidence="13 14" key="1">
    <citation type="submission" date="2021-08" db="EMBL/GenBank/DDBJ databases">
        <title>Draft genome sequence of Spirulina subsalsa with high tolerance to salinity and hype-accumulation of phycocyanin.</title>
        <authorList>
            <person name="Pei H."/>
            <person name="Jiang L."/>
        </authorList>
    </citation>
    <scope>NUCLEOTIDE SEQUENCE [LARGE SCALE GENOMIC DNA]</scope>
    <source>
        <strain evidence="13 14">FACHB-351</strain>
    </source>
</reference>
<keyword evidence="6 10" id="KW-0812">Transmembrane</keyword>
<feature type="transmembrane region" description="Helical" evidence="10">
    <location>
        <begin position="12"/>
        <end position="30"/>
    </location>
</feature>
<keyword evidence="10" id="KW-1003">Cell membrane</keyword>
<dbReference type="PANTHER" id="PTHR10050">
    <property type="entry name" value="DOLICHYL-PHOSPHATE-MANNOSE--PROTEIN MANNOSYLTRANSFERASE"/>
    <property type="match status" value="1"/>
</dbReference>
<evidence type="ECO:0000256" key="10">
    <source>
        <dbReference type="RuleBase" id="RU367007"/>
    </source>
</evidence>
<feature type="transmembrane region" description="Helical" evidence="10">
    <location>
        <begin position="128"/>
        <end position="144"/>
    </location>
</feature>
<keyword evidence="8 10" id="KW-0472">Membrane</keyword>
<evidence type="ECO:0000256" key="6">
    <source>
        <dbReference type="ARBA" id="ARBA00022692"/>
    </source>
</evidence>
<dbReference type="InterPro" id="IPR032421">
    <property type="entry name" value="PMT_4TMC"/>
</dbReference>
<comment type="similarity">
    <text evidence="3 10">Belongs to the glycosyltransferase 39 family.</text>
</comment>
<evidence type="ECO:0000256" key="9">
    <source>
        <dbReference type="ARBA" id="ARBA00093617"/>
    </source>
</evidence>
<feature type="transmembrane region" description="Helical" evidence="10">
    <location>
        <begin position="483"/>
        <end position="502"/>
    </location>
</feature>
<dbReference type="EC" id="2.4.1.-" evidence="10"/>
<evidence type="ECO:0000256" key="2">
    <source>
        <dbReference type="ARBA" id="ARBA00004922"/>
    </source>
</evidence>
<feature type="domain" description="ArnT-like N-terminal" evidence="11">
    <location>
        <begin position="19"/>
        <end position="171"/>
    </location>
</feature>
<keyword evidence="7 10" id="KW-1133">Transmembrane helix</keyword>
<feature type="transmembrane region" description="Helical" evidence="10">
    <location>
        <begin position="423"/>
        <end position="440"/>
    </location>
</feature>
<comment type="pathway">
    <text evidence="2 10">Protein modification; protein glycosylation.</text>
</comment>
<feature type="transmembrane region" description="Helical" evidence="10">
    <location>
        <begin position="102"/>
        <end position="122"/>
    </location>
</feature>
<evidence type="ECO:0000259" key="12">
    <source>
        <dbReference type="Pfam" id="PF16192"/>
    </source>
</evidence>
<accession>A0ABT3L901</accession>
<keyword evidence="4 10" id="KW-0328">Glycosyltransferase</keyword>